<keyword evidence="4" id="KW-0663">Pyridoxal phosphate</keyword>
<dbReference type="GO" id="GO:0003941">
    <property type="term" value="F:L-serine ammonia-lyase activity"/>
    <property type="evidence" value="ECO:0007669"/>
    <property type="project" value="UniProtKB-EC"/>
</dbReference>
<evidence type="ECO:0000313" key="9">
    <source>
        <dbReference type="Proteomes" id="UP000291116"/>
    </source>
</evidence>
<reference evidence="8 9" key="1">
    <citation type="submission" date="2019-01" db="EMBL/GenBank/DDBJ databases">
        <authorList>
            <person name="Ferrante I. M."/>
        </authorList>
    </citation>
    <scope>NUCLEOTIDE SEQUENCE [LARGE SCALE GENOMIC DNA]</scope>
    <source>
        <strain evidence="8 9">B856</strain>
    </source>
</reference>
<sequence length="281" mass="29070">MAHLCATFQKAGTTELISSSGGNAGLAVATVGGRLGLDVSVIVPETTKPLVVAKLESLGAKVTIHGVNWNAADGLARERVDAKPVGAAEYVSPYDNPLLWTGHSTLVDEIADQLEDEGGLSPGAIVVSVGGGGLLCGVLEGCARRKLSTKVIASETDGASCFKQSWEDGTPVTLPGIDSIATSLGATSCTPVALERARSHDGGFDALACTDREAVDACVRFARDHRMLVEPACGAALAVAYSERLRDKYLGDVDGPVVIEVCGGSGVDIDLMQGWKNDYLD</sequence>
<dbReference type="Gene3D" id="3.40.50.1100">
    <property type="match status" value="2"/>
</dbReference>
<evidence type="ECO:0000256" key="6">
    <source>
        <dbReference type="ARBA" id="ARBA00049406"/>
    </source>
</evidence>
<dbReference type="Pfam" id="PF00291">
    <property type="entry name" value="PALP"/>
    <property type="match status" value="1"/>
</dbReference>
<dbReference type="Proteomes" id="UP000291116">
    <property type="component" value="Unassembled WGS sequence"/>
</dbReference>
<evidence type="ECO:0000256" key="3">
    <source>
        <dbReference type="ARBA" id="ARBA00012093"/>
    </source>
</evidence>
<protein>
    <recommendedName>
        <fullName evidence="3">L-serine ammonia-lyase</fullName>
        <ecNumber evidence="3">4.3.1.17</ecNumber>
    </recommendedName>
</protein>
<feature type="unsure residue" description="D or N" evidence="8">
    <location>
        <position position="252"/>
    </location>
</feature>
<dbReference type="OrthoDB" id="7773036at2759"/>
<dbReference type="GO" id="GO:0009097">
    <property type="term" value="P:isoleucine biosynthetic process"/>
    <property type="evidence" value="ECO:0007669"/>
    <property type="project" value="TreeGrafter"/>
</dbReference>
<evidence type="ECO:0000313" key="8">
    <source>
        <dbReference type="EMBL" id="VEU41086.1"/>
    </source>
</evidence>
<dbReference type="GO" id="GO:0006567">
    <property type="term" value="P:L-threonine catabolic process"/>
    <property type="evidence" value="ECO:0007669"/>
    <property type="project" value="TreeGrafter"/>
</dbReference>
<dbReference type="GO" id="GO:0006565">
    <property type="term" value="P:L-serine catabolic process"/>
    <property type="evidence" value="ECO:0007669"/>
    <property type="project" value="TreeGrafter"/>
</dbReference>
<dbReference type="EMBL" id="CAACVS010000331">
    <property type="protein sequence ID" value="VEU41086.1"/>
    <property type="molecule type" value="Genomic_DNA"/>
</dbReference>
<evidence type="ECO:0000256" key="4">
    <source>
        <dbReference type="ARBA" id="ARBA00022898"/>
    </source>
</evidence>
<evidence type="ECO:0000256" key="2">
    <source>
        <dbReference type="ARBA" id="ARBA00010869"/>
    </source>
</evidence>
<gene>
    <name evidence="8" type="ORF">PSNMU_V1.4_AUG-EV-PASAV3_0079890</name>
</gene>
<feature type="domain" description="Tryptophan synthase beta chain-like PALP" evidence="7">
    <location>
        <begin position="4"/>
        <end position="263"/>
    </location>
</feature>
<dbReference type="PANTHER" id="PTHR48078:SF2">
    <property type="entry name" value="CATABOLIC L-SERINE_THREONINE DEHYDRATASE"/>
    <property type="match status" value="1"/>
</dbReference>
<comment type="cofactor">
    <cofactor evidence="1">
        <name>pyridoxal 5'-phosphate</name>
        <dbReference type="ChEBI" id="CHEBI:597326"/>
    </cofactor>
</comment>
<dbReference type="SUPFAM" id="SSF53686">
    <property type="entry name" value="Tryptophan synthase beta subunit-like PLP-dependent enzymes"/>
    <property type="match status" value="1"/>
</dbReference>
<evidence type="ECO:0000259" key="7">
    <source>
        <dbReference type="Pfam" id="PF00291"/>
    </source>
</evidence>
<evidence type="ECO:0000256" key="5">
    <source>
        <dbReference type="ARBA" id="ARBA00023239"/>
    </source>
</evidence>
<dbReference type="EC" id="4.3.1.17" evidence="3"/>
<keyword evidence="9" id="KW-1185">Reference proteome</keyword>
<dbReference type="PANTHER" id="PTHR48078">
    <property type="entry name" value="THREONINE DEHYDRATASE, MITOCHONDRIAL-RELATED"/>
    <property type="match status" value="1"/>
</dbReference>
<proteinExistence type="inferred from homology"/>
<name>A0A448ZGG5_9STRA</name>
<dbReference type="InterPro" id="IPR001926">
    <property type="entry name" value="TrpB-like_PALP"/>
</dbReference>
<keyword evidence="5" id="KW-0456">Lyase</keyword>
<evidence type="ECO:0000256" key="1">
    <source>
        <dbReference type="ARBA" id="ARBA00001933"/>
    </source>
</evidence>
<dbReference type="AlphaFoldDB" id="A0A448ZGG5"/>
<organism evidence="8 9">
    <name type="scientific">Pseudo-nitzschia multistriata</name>
    <dbReference type="NCBI Taxonomy" id="183589"/>
    <lineage>
        <taxon>Eukaryota</taxon>
        <taxon>Sar</taxon>
        <taxon>Stramenopiles</taxon>
        <taxon>Ochrophyta</taxon>
        <taxon>Bacillariophyta</taxon>
        <taxon>Bacillariophyceae</taxon>
        <taxon>Bacillariophycidae</taxon>
        <taxon>Bacillariales</taxon>
        <taxon>Bacillariaceae</taxon>
        <taxon>Pseudo-nitzschia</taxon>
    </lineage>
</organism>
<dbReference type="GO" id="GO:0004794">
    <property type="term" value="F:threonine deaminase activity"/>
    <property type="evidence" value="ECO:0007669"/>
    <property type="project" value="TreeGrafter"/>
</dbReference>
<dbReference type="InterPro" id="IPR050147">
    <property type="entry name" value="Ser/Thr_Dehydratase"/>
</dbReference>
<comment type="similarity">
    <text evidence="2">Belongs to the serine/threonine dehydratase family.</text>
</comment>
<dbReference type="InterPro" id="IPR036052">
    <property type="entry name" value="TrpB-like_PALP_sf"/>
</dbReference>
<accession>A0A448ZGG5</accession>
<comment type="catalytic activity">
    <reaction evidence="6">
        <text>L-serine = pyruvate + NH4(+)</text>
        <dbReference type="Rhea" id="RHEA:19169"/>
        <dbReference type="ChEBI" id="CHEBI:15361"/>
        <dbReference type="ChEBI" id="CHEBI:28938"/>
        <dbReference type="ChEBI" id="CHEBI:33384"/>
        <dbReference type="EC" id="4.3.1.17"/>
    </reaction>
</comment>